<dbReference type="KEGG" id="snan:I6N98_06495"/>
<dbReference type="InterPro" id="IPR036291">
    <property type="entry name" value="NAD(P)-bd_dom_sf"/>
</dbReference>
<dbReference type="AlphaFoldDB" id="A0A7T4R2X4"/>
<evidence type="ECO:0000313" key="4">
    <source>
        <dbReference type="Proteomes" id="UP000596063"/>
    </source>
</evidence>
<dbReference type="CDD" id="cd05233">
    <property type="entry name" value="SDR_c"/>
    <property type="match status" value="1"/>
</dbReference>
<dbReference type="GO" id="GO:0016616">
    <property type="term" value="F:oxidoreductase activity, acting on the CH-OH group of donors, NAD or NADP as acceptor"/>
    <property type="evidence" value="ECO:0007669"/>
    <property type="project" value="TreeGrafter"/>
</dbReference>
<reference evidence="3 4" key="1">
    <citation type="submission" date="2020-12" db="EMBL/GenBank/DDBJ databases">
        <authorList>
            <person name="Shan Y."/>
        </authorList>
    </citation>
    <scope>NUCLEOTIDE SEQUENCE [LARGE SCALE GENOMIC DNA]</scope>
    <source>
        <strain evidence="4">csc3.9</strain>
    </source>
</reference>
<dbReference type="InterPro" id="IPR002347">
    <property type="entry name" value="SDR_fam"/>
</dbReference>
<dbReference type="PRINTS" id="PR00080">
    <property type="entry name" value="SDRFAMILY"/>
</dbReference>
<proteinExistence type="inferred from homology"/>
<dbReference type="PANTHER" id="PTHR42760:SF133">
    <property type="entry name" value="3-OXOACYL-[ACYL-CARRIER-PROTEIN] REDUCTASE"/>
    <property type="match status" value="1"/>
</dbReference>
<sequence>MTQQNSKPVALITGASSGIGDTVARRFAEGGFDLVVVARREERLAALAQSLEGTAQVAIYAGDVTDSETPKKAVELAMSRFGRLDCLVNNAGAGKWAPVHDTDDATLDEVIDISLKAPFRFCREALHVMKAGSTIINVGSVFGTLGGLDGGAYCAVKAGLVGLTQTMAAQYGAEGIRTNLVAPGVIRTEMTDAAWEAEPFRRINHEMTPCDREGTTADVANAIYFLASEAGGYINGQTINLDGGWSTTKYLCKEALLAERKPL</sequence>
<keyword evidence="4" id="KW-1185">Reference proteome</keyword>
<comment type="similarity">
    <text evidence="1">Belongs to the short-chain dehydrogenases/reductases (SDR) family.</text>
</comment>
<dbReference type="Gene3D" id="3.40.50.720">
    <property type="entry name" value="NAD(P)-binding Rossmann-like Domain"/>
    <property type="match status" value="1"/>
</dbReference>
<dbReference type="Proteomes" id="UP000596063">
    <property type="component" value="Chromosome"/>
</dbReference>
<dbReference type="GO" id="GO:0048038">
    <property type="term" value="F:quinone binding"/>
    <property type="evidence" value="ECO:0007669"/>
    <property type="project" value="TreeGrafter"/>
</dbReference>
<dbReference type="Pfam" id="PF13561">
    <property type="entry name" value="adh_short_C2"/>
    <property type="match status" value="1"/>
</dbReference>
<gene>
    <name evidence="3" type="ORF">I6N98_06495</name>
</gene>
<dbReference type="EMBL" id="CP066167">
    <property type="protein sequence ID" value="QQD19494.1"/>
    <property type="molecule type" value="Genomic_DNA"/>
</dbReference>
<protein>
    <submittedName>
        <fullName evidence="3">SDR family oxidoreductase</fullName>
    </submittedName>
</protein>
<dbReference type="RefSeq" id="WP_198570978.1">
    <property type="nucleotide sequence ID" value="NZ_CP066167.1"/>
</dbReference>
<dbReference type="PANTHER" id="PTHR42760">
    <property type="entry name" value="SHORT-CHAIN DEHYDROGENASES/REDUCTASES FAMILY MEMBER"/>
    <property type="match status" value="1"/>
</dbReference>
<accession>A0A7T4R2X4</accession>
<keyword evidence="2" id="KW-0560">Oxidoreductase</keyword>
<dbReference type="GO" id="GO:0006633">
    <property type="term" value="P:fatty acid biosynthetic process"/>
    <property type="evidence" value="ECO:0007669"/>
    <property type="project" value="TreeGrafter"/>
</dbReference>
<organism evidence="3 4">
    <name type="scientific">Spongiibacter nanhainus</name>
    <dbReference type="NCBI Taxonomy" id="2794344"/>
    <lineage>
        <taxon>Bacteria</taxon>
        <taxon>Pseudomonadati</taxon>
        <taxon>Pseudomonadota</taxon>
        <taxon>Gammaproteobacteria</taxon>
        <taxon>Cellvibrionales</taxon>
        <taxon>Spongiibacteraceae</taxon>
        <taxon>Spongiibacter</taxon>
    </lineage>
</organism>
<dbReference type="SUPFAM" id="SSF51735">
    <property type="entry name" value="NAD(P)-binding Rossmann-fold domains"/>
    <property type="match status" value="1"/>
</dbReference>
<evidence type="ECO:0000313" key="3">
    <source>
        <dbReference type="EMBL" id="QQD19494.1"/>
    </source>
</evidence>
<name>A0A7T4R2X4_9GAMM</name>
<dbReference type="FunFam" id="3.40.50.720:FF:000084">
    <property type="entry name" value="Short-chain dehydrogenase reductase"/>
    <property type="match status" value="1"/>
</dbReference>
<evidence type="ECO:0000256" key="2">
    <source>
        <dbReference type="ARBA" id="ARBA00023002"/>
    </source>
</evidence>
<evidence type="ECO:0000256" key="1">
    <source>
        <dbReference type="ARBA" id="ARBA00006484"/>
    </source>
</evidence>
<dbReference type="PRINTS" id="PR00081">
    <property type="entry name" value="GDHRDH"/>
</dbReference>